<accession>F4L7V1</accession>
<dbReference type="KEGG" id="hhy:Halhy_6643"/>
<dbReference type="GO" id="GO:0003677">
    <property type="term" value="F:DNA binding"/>
    <property type="evidence" value="ECO:0007669"/>
    <property type="project" value="UniProtKB-KW"/>
</dbReference>
<evidence type="ECO:0000313" key="3">
    <source>
        <dbReference type="Proteomes" id="UP000008461"/>
    </source>
</evidence>
<organism evidence="2 3">
    <name type="scientific">Haliscomenobacter hydrossis (strain ATCC 27775 / DSM 1100 / LMG 10767 / O)</name>
    <dbReference type="NCBI Taxonomy" id="760192"/>
    <lineage>
        <taxon>Bacteria</taxon>
        <taxon>Pseudomonadati</taxon>
        <taxon>Bacteroidota</taxon>
        <taxon>Saprospiria</taxon>
        <taxon>Saprospirales</taxon>
        <taxon>Haliscomenobacteraceae</taxon>
        <taxon>Haliscomenobacter</taxon>
    </lineage>
</organism>
<dbReference type="InterPro" id="IPR017880">
    <property type="entry name" value="KilA_N"/>
</dbReference>
<sequence>MPKKAIVVQGTAISLLQRTNAEDYISLTDIMKKFDDEFAIYSWMRNKNTVEFLGVWEQLHNPDFKGNEFVTFKNEAGSNSFNLTPRKWIDATNAKGLEIKAGRHGGGTFAHRDIAINFCYWLSPTFQLYLINEFQRLKQEEAENQKETLEWSVKRMLSKVNYVIHTEAVKEHLVPIRLQNTKMDGMYYASEADLINLALFGCTAKQWKLANPTLKGNMRDHATALQLLVLSNLENLNAEYLKMGMSKEQRLERLNEVAIHQIEILIDNSQVKRLNGPKRDQLGKGE</sequence>
<keyword evidence="2" id="KW-0614">Plasmid</keyword>
<protein>
    <submittedName>
        <fullName evidence="2">KilA, /APSES-type HTH DNA-binding domain protein</fullName>
    </submittedName>
</protein>
<keyword evidence="2" id="KW-0238">DNA-binding</keyword>
<dbReference type="EMBL" id="CP002692">
    <property type="protein sequence ID" value="AEE54459.1"/>
    <property type="molecule type" value="Genomic_DNA"/>
</dbReference>
<name>F4L7V1_HALH1</name>
<dbReference type="AlphaFoldDB" id="F4L7V1"/>
<reference key="2">
    <citation type="submission" date="2011-04" db="EMBL/GenBank/DDBJ databases">
        <title>Complete sequence of plasmid 1 of Haliscomenobacter hydrossis DSM 1100.</title>
        <authorList>
            <consortium name="US DOE Joint Genome Institute (JGI-PGF)"/>
            <person name="Lucas S."/>
            <person name="Han J."/>
            <person name="Lapidus A."/>
            <person name="Bruce D."/>
            <person name="Goodwin L."/>
            <person name="Pitluck S."/>
            <person name="Peters L."/>
            <person name="Kyrpides N."/>
            <person name="Mavromatis K."/>
            <person name="Ivanova N."/>
            <person name="Ovchinnikova G."/>
            <person name="Pagani I."/>
            <person name="Daligault H."/>
            <person name="Detter J.C."/>
            <person name="Han C."/>
            <person name="Land M."/>
            <person name="Hauser L."/>
            <person name="Markowitz V."/>
            <person name="Cheng J.-F."/>
            <person name="Hugenholtz P."/>
            <person name="Woyke T."/>
            <person name="Wu D."/>
            <person name="Verbarg S."/>
            <person name="Frueling A."/>
            <person name="Brambilla E."/>
            <person name="Klenk H.-P."/>
            <person name="Eisen J.A."/>
        </authorList>
    </citation>
    <scope>NUCLEOTIDE SEQUENCE</scope>
    <source>
        <strain>DSM 1100</strain>
    </source>
</reference>
<proteinExistence type="predicted"/>
<dbReference type="Proteomes" id="UP000008461">
    <property type="component" value="Plasmid pHALHY01"/>
</dbReference>
<dbReference type="PROSITE" id="PS51301">
    <property type="entry name" value="KILA_N"/>
    <property type="match status" value="1"/>
</dbReference>
<keyword evidence="3" id="KW-1185">Reference proteome</keyword>
<gene>
    <name evidence="2" type="ordered locus">Halhy_6643</name>
</gene>
<feature type="domain" description="KilA-N" evidence="1">
    <location>
        <begin position="4"/>
        <end position="137"/>
    </location>
</feature>
<dbReference type="Pfam" id="PF04383">
    <property type="entry name" value="KilA-N"/>
    <property type="match status" value="1"/>
</dbReference>
<evidence type="ECO:0000313" key="2">
    <source>
        <dbReference type="EMBL" id="AEE54459.1"/>
    </source>
</evidence>
<geneLocation type="plasmid" evidence="2 3">
    <name>pHALHY01</name>
</geneLocation>
<evidence type="ECO:0000259" key="1">
    <source>
        <dbReference type="PROSITE" id="PS51301"/>
    </source>
</evidence>
<dbReference type="RefSeq" id="WP_013768976.1">
    <property type="nucleotide sequence ID" value="NC_015511.1"/>
</dbReference>
<dbReference type="OrthoDB" id="9810290at2"/>
<dbReference type="InterPro" id="IPR018004">
    <property type="entry name" value="KilA/APSES_HTH"/>
</dbReference>
<dbReference type="SMART" id="SM01252">
    <property type="entry name" value="KilA-N"/>
    <property type="match status" value="1"/>
</dbReference>
<reference evidence="2 3" key="1">
    <citation type="journal article" date="2011" name="Stand. Genomic Sci.">
        <title>Complete genome sequence of Haliscomenobacter hydrossis type strain (O).</title>
        <authorList>
            <consortium name="US DOE Joint Genome Institute (JGI-PGF)"/>
            <person name="Daligault H."/>
            <person name="Lapidus A."/>
            <person name="Zeytun A."/>
            <person name="Nolan M."/>
            <person name="Lucas S."/>
            <person name="Del Rio T.G."/>
            <person name="Tice H."/>
            <person name="Cheng J.F."/>
            <person name="Tapia R."/>
            <person name="Han C."/>
            <person name="Goodwin L."/>
            <person name="Pitluck S."/>
            <person name="Liolios K."/>
            <person name="Pagani I."/>
            <person name="Ivanova N."/>
            <person name="Huntemann M."/>
            <person name="Mavromatis K."/>
            <person name="Mikhailova N."/>
            <person name="Pati A."/>
            <person name="Chen A."/>
            <person name="Palaniappan K."/>
            <person name="Land M."/>
            <person name="Hauser L."/>
            <person name="Brambilla E.M."/>
            <person name="Rohde M."/>
            <person name="Verbarg S."/>
            <person name="Goker M."/>
            <person name="Bristow J."/>
            <person name="Eisen J.A."/>
            <person name="Markowitz V."/>
            <person name="Hugenholtz P."/>
            <person name="Kyrpides N.C."/>
            <person name="Klenk H.P."/>
            <person name="Woyke T."/>
        </authorList>
    </citation>
    <scope>NUCLEOTIDE SEQUENCE [LARGE SCALE GENOMIC DNA]</scope>
    <source>
        <strain evidence="3">ATCC 27775 / DSM 1100 / LMG 10767 / O</strain>
        <plasmid evidence="3">Plasmid pHALHY01</plasmid>
    </source>
</reference>
<dbReference type="HOGENOM" id="CLU_089658_0_0_10"/>